<dbReference type="PRINTS" id="PR00700">
    <property type="entry name" value="PRTYPHPHTASE"/>
</dbReference>
<dbReference type="AlphaFoldDB" id="G0MWZ6"/>
<feature type="domain" description="Tyrosine specific protein phosphatases" evidence="3">
    <location>
        <begin position="302"/>
        <end position="375"/>
    </location>
</feature>
<dbReference type="InterPro" id="IPR000242">
    <property type="entry name" value="PTP_cat"/>
</dbReference>
<dbReference type="PROSITE" id="PS50056">
    <property type="entry name" value="TYR_PHOSPHATASE_2"/>
    <property type="match status" value="1"/>
</dbReference>
<dbReference type="SMART" id="SM00404">
    <property type="entry name" value="PTPc_motif"/>
    <property type="match status" value="1"/>
</dbReference>
<accession>G0MWZ6</accession>
<dbReference type="Proteomes" id="UP000008068">
    <property type="component" value="Unassembled WGS sequence"/>
</dbReference>
<dbReference type="PROSITE" id="PS00383">
    <property type="entry name" value="TYR_PHOSPHATASE_1"/>
    <property type="match status" value="1"/>
</dbReference>
<organism evidence="5">
    <name type="scientific">Caenorhabditis brenneri</name>
    <name type="common">Nematode worm</name>
    <dbReference type="NCBI Taxonomy" id="135651"/>
    <lineage>
        <taxon>Eukaryota</taxon>
        <taxon>Metazoa</taxon>
        <taxon>Ecdysozoa</taxon>
        <taxon>Nematoda</taxon>
        <taxon>Chromadorea</taxon>
        <taxon>Rhabditida</taxon>
        <taxon>Rhabditina</taxon>
        <taxon>Rhabditomorpha</taxon>
        <taxon>Rhabditoidea</taxon>
        <taxon>Rhabditidae</taxon>
        <taxon>Peloderinae</taxon>
        <taxon>Caenorhabditis</taxon>
    </lineage>
</organism>
<gene>
    <name evidence="4" type="ORF">CAEBREN_11911</name>
</gene>
<feature type="compositionally biased region" description="Basic and acidic residues" evidence="1">
    <location>
        <begin position="28"/>
        <end position="88"/>
    </location>
</feature>
<dbReference type="InterPro" id="IPR029021">
    <property type="entry name" value="Prot-tyrosine_phosphatase-like"/>
</dbReference>
<evidence type="ECO:0000313" key="4">
    <source>
        <dbReference type="EMBL" id="EGT46231.1"/>
    </source>
</evidence>
<feature type="domain" description="Tyrosine-protein phosphatase" evidence="2">
    <location>
        <begin position="152"/>
        <end position="384"/>
    </location>
</feature>
<dbReference type="InParanoid" id="G0MWZ6"/>
<dbReference type="SMART" id="SM00194">
    <property type="entry name" value="PTPc"/>
    <property type="match status" value="1"/>
</dbReference>
<evidence type="ECO:0000256" key="1">
    <source>
        <dbReference type="SAM" id="MobiDB-lite"/>
    </source>
</evidence>
<dbReference type="InterPro" id="IPR003595">
    <property type="entry name" value="Tyr_Pase_cat"/>
</dbReference>
<dbReference type="OMA" id="IHANWMT"/>
<proteinExistence type="predicted"/>
<dbReference type="InterPro" id="IPR000387">
    <property type="entry name" value="Tyr_Pase_dom"/>
</dbReference>
<dbReference type="EMBL" id="GL379817">
    <property type="protein sequence ID" value="EGT46231.1"/>
    <property type="molecule type" value="Genomic_DNA"/>
</dbReference>
<evidence type="ECO:0000259" key="2">
    <source>
        <dbReference type="PROSITE" id="PS50055"/>
    </source>
</evidence>
<keyword evidence="5" id="KW-1185">Reference proteome</keyword>
<dbReference type="InterPro" id="IPR052782">
    <property type="entry name" value="Oocyte-zygote_transition_reg"/>
</dbReference>
<dbReference type="Gene3D" id="3.90.190.10">
    <property type="entry name" value="Protein tyrosine phosphatase superfamily"/>
    <property type="match status" value="1"/>
</dbReference>
<dbReference type="CDD" id="cd00047">
    <property type="entry name" value="PTPc"/>
    <property type="match status" value="1"/>
</dbReference>
<dbReference type="SUPFAM" id="SSF52799">
    <property type="entry name" value="(Phosphotyrosine protein) phosphatases II"/>
    <property type="match status" value="1"/>
</dbReference>
<protein>
    <submittedName>
        <fullName evidence="4">Uncharacterized protein</fullName>
    </submittedName>
</protein>
<evidence type="ECO:0000313" key="5">
    <source>
        <dbReference type="Proteomes" id="UP000008068"/>
    </source>
</evidence>
<feature type="compositionally biased region" description="Polar residues" evidence="1">
    <location>
        <begin position="455"/>
        <end position="466"/>
    </location>
</feature>
<name>G0MWZ6_CAEBE</name>
<feature type="compositionally biased region" description="Polar residues" evidence="1">
    <location>
        <begin position="1"/>
        <end position="22"/>
    </location>
</feature>
<feature type="region of interest" description="Disordered" evidence="1">
    <location>
        <begin position="1"/>
        <end position="103"/>
    </location>
</feature>
<feature type="region of interest" description="Disordered" evidence="1">
    <location>
        <begin position="414"/>
        <end position="466"/>
    </location>
</feature>
<dbReference type="HOGENOM" id="CLU_001645_9_4_1"/>
<dbReference type="InterPro" id="IPR016130">
    <property type="entry name" value="Tyr_Pase_AS"/>
</dbReference>
<dbReference type="PROSITE" id="PS50055">
    <property type="entry name" value="TYR_PHOSPHATASE_PTP"/>
    <property type="match status" value="1"/>
</dbReference>
<reference evidence="5" key="1">
    <citation type="submission" date="2011-07" db="EMBL/GenBank/DDBJ databases">
        <authorList>
            <consortium name="Caenorhabditis brenneri Sequencing and Analysis Consortium"/>
            <person name="Wilson R.K."/>
        </authorList>
    </citation>
    <scope>NUCLEOTIDE SEQUENCE [LARGE SCALE GENOMIC DNA]</scope>
    <source>
        <strain evidence="5">PB2801</strain>
    </source>
</reference>
<dbReference type="eggNOG" id="KOG0789">
    <property type="taxonomic scope" value="Eukaryota"/>
</dbReference>
<dbReference type="OrthoDB" id="6058203at2759"/>
<sequence length="466" mass="53990">MDDSSQFSLQTNVKKSNTKKSPSPQPREQSKDKKGKKTKEERSRNIESGEGKKRVKEERSRNQEKRGGVSREERSRNQEETKNNENKKVVKAKKSKSVSKVDPAQKAALLNKKKFCKKFFVEELDGKNLMRDFVGLRGTSNCLAEAMKPHWNKCRYFDIMCPDATRVILKERPPDNDFIHANWMTMPDKFQYISAQGPMEETLEDFWHMTYTEKSPAIVMICDWFEDGVQKCAHYVPKEDEKFQQFGIYKVTRVDTVVEVFEDVAMQTFEVSIPSRPDAPVHTVKHYHYRNWRDHTAPMTSTSVLKLLKALRENVNKGPPIIHCSAGIGRTATFIGVDYGNQRIGQVGEKLDILDLVREMRQMRDKAVQSHHQFIFMLVCITDLMVSEGVKRNEDMTDLCDFYREFMTMLKKKREEEDKKKAEVAAVAEKAKKEQEEKDRKEKEGKEKIGEEKTQSSTCSTTQEGI</sequence>
<dbReference type="STRING" id="135651.G0MWZ6"/>
<dbReference type="Pfam" id="PF00102">
    <property type="entry name" value="Y_phosphatase"/>
    <property type="match status" value="1"/>
</dbReference>
<feature type="compositionally biased region" description="Basic and acidic residues" evidence="1">
    <location>
        <begin position="414"/>
        <end position="454"/>
    </location>
</feature>
<dbReference type="PANTHER" id="PTHR46163:SF10">
    <property type="entry name" value="PROTEIN-TYROSINE PHOSPHATASE-RELATED"/>
    <property type="match status" value="1"/>
</dbReference>
<dbReference type="GO" id="GO:0004725">
    <property type="term" value="F:protein tyrosine phosphatase activity"/>
    <property type="evidence" value="ECO:0007669"/>
    <property type="project" value="InterPro"/>
</dbReference>
<evidence type="ECO:0000259" key="3">
    <source>
        <dbReference type="PROSITE" id="PS50056"/>
    </source>
</evidence>
<dbReference type="PANTHER" id="PTHR46163">
    <property type="entry name" value="TYROSINE-PROTEIN PHOSPHATASE-RELATED"/>
    <property type="match status" value="1"/>
</dbReference>